<dbReference type="EMBL" id="VCKZ01000063">
    <property type="protein sequence ID" value="TMR40240.1"/>
    <property type="molecule type" value="Genomic_DNA"/>
</dbReference>
<reference evidence="1 2" key="1">
    <citation type="submission" date="2019-05" db="EMBL/GenBank/DDBJ databases">
        <title>Draft genome sequence of Actinomadura geliboluensis A8036.</title>
        <authorList>
            <person name="Saricaoglu S."/>
            <person name="Isik K."/>
        </authorList>
    </citation>
    <scope>NUCLEOTIDE SEQUENCE [LARGE SCALE GENOMIC DNA]</scope>
    <source>
        <strain evidence="1 2">A8036</strain>
    </source>
</reference>
<dbReference type="Proteomes" id="UP000305238">
    <property type="component" value="Unassembled WGS sequence"/>
</dbReference>
<dbReference type="AlphaFoldDB" id="A0A5S4HJV8"/>
<proteinExistence type="predicted"/>
<evidence type="ECO:0000313" key="1">
    <source>
        <dbReference type="EMBL" id="TMR40240.1"/>
    </source>
</evidence>
<keyword evidence="2" id="KW-1185">Reference proteome</keyword>
<organism evidence="1 2">
    <name type="scientific">Actinomadura geliboluensis</name>
    <dbReference type="NCBI Taxonomy" id="882440"/>
    <lineage>
        <taxon>Bacteria</taxon>
        <taxon>Bacillati</taxon>
        <taxon>Actinomycetota</taxon>
        <taxon>Actinomycetes</taxon>
        <taxon>Streptosporangiales</taxon>
        <taxon>Thermomonosporaceae</taxon>
        <taxon>Actinomadura</taxon>
    </lineage>
</organism>
<sequence length="72" mass="7823">MGVSGSHALGHADDFGFGSMLLVQDRDGGRWHHLRERAEQVDVHRRGLFGPDRGGDLLGDITSDATAELHDT</sequence>
<comment type="caution">
    <text evidence="1">The sequence shown here is derived from an EMBL/GenBank/DDBJ whole genome shotgun (WGS) entry which is preliminary data.</text>
</comment>
<evidence type="ECO:0000313" key="2">
    <source>
        <dbReference type="Proteomes" id="UP000305238"/>
    </source>
</evidence>
<protein>
    <submittedName>
        <fullName evidence="1">Uncharacterized protein</fullName>
    </submittedName>
</protein>
<accession>A0A5S4HJV8</accession>
<gene>
    <name evidence="1" type="ORF">ETD96_11705</name>
</gene>
<name>A0A5S4HJV8_9ACTN</name>